<evidence type="ECO:0000256" key="1">
    <source>
        <dbReference type="SAM" id="Phobius"/>
    </source>
</evidence>
<sequence>MKMQHCCILVIYAYLCFKSKTAMNFAAIFISVVLFLFPHDDGWGILGRVKFTSKFYKQHNEYFLTPFLDSRIRAYEGKAFTLKGHYLPFDLEDKNTIIVSKYPYSACFFCGGAGPESVAEIHFKTRPPRFKADQVITVTGILTLNEKDITHMNFILRDAEVVRP</sequence>
<reference evidence="2 3" key="1">
    <citation type="submission" date="2021-05" db="EMBL/GenBank/DDBJ databases">
        <title>A Polyphasic approach of four new species of the genus Ohtaekwangia: Ohtaekwangia histidinii sp. nov., Ohtaekwangia cretensis sp. nov., Ohtaekwangia indiensis sp. nov., Ohtaekwangia reichenbachii sp. nov. from diverse environment.</title>
        <authorList>
            <person name="Octaviana S."/>
        </authorList>
    </citation>
    <scope>NUCLEOTIDE SEQUENCE [LARGE SCALE GENOMIC DNA]</scope>
    <source>
        <strain evidence="2 3">PWU4</strain>
    </source>
</reference>
<dbReference type="AlphaFoldDB" id="A0AAP2DQ43"/>
<keyword evidence="1" id="KW-1133">Transmembrane helix</keyword>
<proteinExistence type="predicted"/>
<keyword evidence="3" id="KW-1185">Reference proteome</keyword>
<accession>A0AAP2DQ43</accession>
<comment type="caution">
    <text evidence="2">The sequence shown here is derived from an EMBL/GenBank/DDBJ whole genome shotgun (WGS) entry which is preliminary data.</text>
</comment>
<protein>
    <recommendedName>
        <fullName evidence="4">DUF3299 domain-containing protein</fullName>
    </recommendedName>
</protein>
<evidence type="ECO:0000313" key="2">
    <source>
        <dbReference type="EMBL" id="MBT1699298.1"/>
    </source>
</evidence>
<evidence type="ECO:0008006" key="4">
    <source>
        <dbReference type="Google" id="ProtNLM"/>
    </source>
</evidence>
<keyword evidence="1" id="KW-0812">Transmembrane</keyword>
<gene>
    <name evidence="2" type="ORF">KK083_20545</name>
</gene>
<feature type="transmembrane region" description="Helical" evidence="1">
    <location>
        <begin position="21"/>
        <end position="38"/>
    </location>
</feature>
<organism evidence="2 3">
    <name type="scientific">Chryseosolibacter histidini</name>
    <dbReference type="NCBI Taxonomy" id="2782349"/>
    <lineage>
        <taxon>Bacteria</taxon>
        <taxon>Pseudomonadati</taxon>
        <taxon>Bacteroidota</taxon>
        <taxon>Cytophagia</taxon>
        <taxon>Cytophagales</taxon>
        <taxon>Chryseotaleaceae</taxon>
        <taxon>Chryseosolibacter</taxon>
    </lineage>
</organism>
<dbReference type="Proteomes" id="UP001319200">
    <property type="component" value="Unassembled WGS sequence"/>
</dbReference>
<dbReference type="RefSeq" id="WP_254167127.1">
    <property type="nucleotide sequence ID" value="NZ_JAHESF010000023.1"/>
</dbReference>
<name>A0AAP2DQ43_9BACT</name>
<keyword evidence="1" id="KW-0472">Membrane</keyword>
<evidence type="ECO:0000313" key="3">
    <source>
        <dbReference type="Proteomes" id="UP001319200"/>
    </source>
</evidence>
<dbReference type="EMBL" id="JAHESF010000023">
    <property type="protein sequence ID" value="MBT1699298.1"/>
    <property type="molecule type" value="Genomic_DNA"/>
</dbReference>